<dbReference type="GO" id="GO:0016491">
    <property type="term" value="F:oxidoreductase activity"/>
    <property type="evidence" value="ECO:0007669"/>
    <property type="project" value="InterPro"/>
</dbReference>
<dbReference type="GO" id="GO:0046872">
    <property type="term" value="F:metal ion binding"/>
    <property type="evidence" value="ECO:0007669"/>
    <property type="project" value="UniProtKB-KW"/>
</dbReference>
<sequence>SKSKSTIVCWAMGLTQHRNSVAIIQEIANLLLLGGHIGRPGAGVCPVRGHSNVQGDRTVGINHNPSAQFLSDLHNSTGIAPPTKPGVDSVRAVKSMRGGTAKVFLSMGGNFVSAMSDTKATASALSNCSITAQVSTKPNRSHLVTGRTALILPCLGRSEKDHTSMGEQFVSVENSMGIVHSSRGSSKPASRLLRSEPSIVSGIAGALDTRIGRSGIAWQDLAEDYDKVRDMIEASIPGFEGYNERVRLDGGFYLPNPPRDSRTFPTESGYANFRVHDLSGASAGPGRYLMMTIRSHDQYNTTIYGLDDRYRGINKGRRVVLMNQSDMDENDWSEGDMVDLTSHFEGTELHAREWYIVPYDIPKGNIATYFPEANVLVPLDSVAEGSNTPTSKSVVVTIRATD</sequence>
<dbReference type="InterPro" id="IPR006657">
    <property type="entry name" value="MoPterin_dinucl-bd_dom"/>
</dbReference>
<dbReference type="Pfam" id="PF01568">
    <property type="entry name" value="Molydop_binding"/>
    <property type="match status" value="1"/>
</dbReference>
<feature type="domain" description="Molybdopterin oxidoreductase" evidence="4">
    <location>
        <begin position="2"/>
        <end position="129"/>
    </location>
</feature>
<reference evidence="6" key="1">
    <citation type="submission" date="2018-05" db="EMBL/GenBank/DDBJ databases">
        <authorList>
            <person name="Lanie J.A."/>
            <person name="Ng W.-L."/>
            <person name="Kazmierczak K.M."/>
            <person name="Andrzejewski T.M."/>
            <person name="Davidsen T.M."/>
            <person name="Wayne K.J."/>
            <person name="Tettelin H."/>
            <person name="Glass J.I."/>
            <person name="Rusch D."/>
            <person name="Podicherti R."/>
            <person name="Tsui H.-C.T."/>
            <person name="Winkler M.E."/>
        </authorList>
    </citation>
    <scope>NUCLEOTIDE SEQUENCE</scope>
</reference>
<dbReference type="InterPro" id="IPR050123">
    <property type="entry name" value="Prok_molybdopt-oxidoreductase"/>
</dbReference>
<keyword evidence="2" id="KW-0408">Iron</keyword>
<dbReference type="PANTHER" id="PTHR43105:SF4">
    <property type="entry name" value="PROTEIN YDEP"/>
    <property type="match status" value="1"/>
</dbReference>
<accession>A0A382DFG6</accession>
<evidence type="ECO:0000256" key="3">
    <source>
        <dbReference type="ARBA" id="ARBA00023014"/>
    </source>
</evidence>
<dbReference type="GO" id="GO:0051536">
    <property type="term" value="F:iron-sulfur cluster binding"/>
    <property type="evidence" value="ECO:0007669"/>
    <property type="project" value="UniProtKB-KW"/>
</dbReference>
<dbReference type="Pfam" id="PF00384">
    <property type="entry name" value="Molybdopterin"/>
    <property type="match status" value="1"/>
</dbReference>
<evidence type="ECO:0000256" key="2">
    <source>
        <dbReference type="ARBA" id="ARBA00023004"/>
    </source>
</evidence>
<evidence type="ECO:0000259" key="5">
    <source>
        <dbReference type="Pfam" id="PF01568"/>
    </source>
</evidence>
<gene>
    <name evidence="6" type="ORF">METZ01_LOCUS189636</name>
</gene>
<dbReference type="GO" id="GO:0043546">
    <property type="term" value="F:molybdopterin cofactor binding"/>
    <property type="evidence" value="ECO:0007669"/>
    <property type="project" value="InterPro"/>
</dbReference>
<dbReference type="AlphaFoldDB" id="A0A382DFG6"/>
<dbReference type="InterPro" id="IPR009010">
    <property type="entry name" value="Asp_de-COase-like_dom_sf"/>
</dbReference>
<evidence type="ECO:0000313" key="6">
    <source>
        <dbReference type="EMBL" id="SVB36782.1"/>
    </source>
</evidence>
<dbReference type="SUPFAM" id="SSF53706">
    <property type="entry name" value="Formate dehydrogenase/DMSO reductase, domains 1-3"/>
    <property type="match status" value="1"/>
</dbReference>
<dbReference type="EMBL" id="UINC01038976">
    <property type="protein sequence ID" value="SVB36782.1"/>
    <property type="molecule type" value="Genomic_DNA"/>
</dbReference>
<feature type="domain" description="Molybdopterin dinucleotide-binding" evidence="5">
    <location>
        <begin position="289"/>
        <end position="394"/>
    </location>
</feature>
<dbReference type="PANTHER" id="PTHR43105">
    <property type="entry name" value="RESPIRATORY NITRATE REDUCTASE"/>
    <property type="match status" value="1"/>
</dbReference>
<organism evidence="6">
    <name type="scientific">marine metagenome</name>
    <dbReference type="NCBI Taxonomy" id="408172"/>
    <lineage>
        <taxon>unclassified sequences</taxon>
        <taxon>metagenomes</taxon>
        <taxon>ecological metagenomes</taxon>
    </lineage>
</organism>
<dbReference type="Gene3D" id="3.40.50.740">
    <property type="match status" value="1"/>
</dbReference>
<dbReference type="Gene3D" id="3.40.228.10">
    <property type="entry name" value="Dimethylsulfoxide Reductase, domain 2"/>
    <property type="match status" value="1"/>
</dbReference>
<keyword evidence="3" id="KW-0411">Iron-sulfur</keyword>
<feature type="non-terminal residue" evidence="6">
    <location>
        <position position="1"/>
    </location>
</feature>
<dbReference type="GO" id="GO:0016020">
    <property type="term" value="C:membrane"/>
    <property type="evidence" value="ECO:0007669"/>
    <property type="project" value="TreeGrafter"/>
</dbReference>
<dbReference type="InterPro" id="IPR037951">
    <property type="entry name" value="MopB_CT_YdeP"/>
</dbReference>
<evidence type="ECO:0000259" key="4">
    <source>
        <dbReference type="Pfam" id="PF00384"/>
    </source>
</evidence>
<proteinExistence type="predicted"/>
<evidence type="ECO:0000256" key="1">
    <source>
        <dbReference type="ARBA" id="ARBA00022723"/>
    </source>
</evidence>
<keyword evidence="1" id="KW-0479">Metal-binding</keyword>
<protein>
    <recommendedName>
        <fullName evidence="7">Molybdopterin dinucleotide-binding domain-containing protein</fullName>
    </recommendedName>
</protein>
<dbReference type="SUPFAM" id="SSF50692">
    <property type="entry name" value="ADC-like"/>
    <property type="match status" value="1"/>
</dbReference>
<dbReference type="InterPro" id="IPR006656">
    <property type="entry name" value="Mopterin_OxRdtase"/>
</dbReference>
<dbReference type="CDD" id="cd02787">
    <property type="entry name" value="MopB_CT_ydeP"/>
    <property type="match status" value="1"/>
</dbReference>
<dbReference type="Gene3D" id="2.40.40.20">
    <property type="match status" value="1"/>
</dbReference>
<name>A0A382DFG6_9ZZZZ</name>
<evidence type="ECO:0008006" key="7">
    <source>
        <dbReference type="Google" id="ProtNLM"/>
    </source>
</evidence>